<name>A0A7G6E506_THEFR</name>
<dbReference type="SUPFAM" id="SSF103473">
    <property type="entry name" value="MFS general substrate transporter"/>
    <property type="match status" value="1"/>
</dbReference>
<dbReference type="PROSITE" id="PS50850">
    <property type="entry name" value="MFS"/>
    <property type="match status" value="1"/>
</dbReference>
<dbReference type="KEGG" id="tfr:BR63_13120"/>
<dbReference type="InterPro" id="IPR050327">
    <property type="entry name" value="Proton-linked_MCT"/>
</dbReference>
<keyword evidence="4 6" id="KW-1133">Transmembrane helix</keyword>
<evidence type="ECO:0000313" key="8">
    <source>
        <dbReference type="EMBL" id="QNB47160.1"/>
    </source>
</evidence>
<keyword evidence="3 6" id="KW-0812">Transmembrane</keyword>
<dbReference type="InterPro" id="IPR020846">
    <property type="entry name" value="MFS_dom"/>
</dbReference>
<dbReference type="Gene3D" id="1.20.1250.20">
    <property type="entry name" value="MFS general substrate transporter like domains"/>
    <property type="match status" value="2"/>
</dbReference>
<accession>A0A7G6E506</accession>
<evidence type="ECO:0000256" key="4">
    <source>
        <dbReference type="ARBA" id="ARBA00022989"/>
    </source>
</evidence>
<feature type="transmembrane region" description="Helical" evidence="6">
    <location>
        <begin position="318"/>
        <end position="339"/>
    </location>
</feature>
<evidence type="ECO:0000256" key="3">
    <source>
        <dbReference type="ARBA" id="ARBA00022692"/>
    </source>
</evidence>
<dbReference type="GO" id="GO:0005886">
    <property type="term" value="C:plasma membrane"/>
    <property type="evidence" value="ECO:0007669"/>
    <property type="project" value="UniProtKB-SubCell"/>
</dbReference>
<proteinExistence type="predicted"/>
<dbReference type="Proteomes" id="UP000515847">
    <property type="component" value="Chromosome"/>
</dbReference>
<evidence type="ECO:0000256" key="2">
    <source>
        <dbReference type="ARBA" id="ARBA00022448"/>
    </source>
</evidence>
<dbReference type="AlphaFoldDB" id="A0A7G6E506"/>
<dbReference type="EMBL" id="CP045798">
    <property type="protein sequence ID" value="QNB47160.1"/>
    <property type="molecule type" value="Genomic_DNA"/>
</dbReference>
<evidence type="ECO:0000256" key="6">
    <source>
        <dbReference type="SAM" id="Phobius"/>
    </source>
</evidence>
<dbReference type="Pfam" id="PF07690">
    <property type="entry name" value="MFS_1"/>
    <property type="match status" value="1"/>
</dbReference>
<evidence type="ECO:0000256" key="5">
    <source>
        <dbReference type="ARBA" id="ARBA00023136"/>
    </source>
</evidence>
<evidence type="ECO:0000256" key="1">
    <source>
        <dbReference type="ARBA" id="ARBA00004651"/>
    </source>
</evidence>
<evidence type="ECO:0000313" key="9">
    <source>
        <dbReference type="Proteomes" id="UP000515847"/>
    </source>
</evidence>
<dbReference type="InterPro" id="IPR011701">
    <property type="entry name" value="MFS"/>
</dbReference>
<feature type="transmembrane region" description="Helical" evidence="6">
    <location>
        <begin position="381"/>
        <end position="402"/>
    </location>
</feature>
<dbReference type="PANTHER" id="PTHR11360:SF284">
    <property type="entry name" value="EG:103B4.3 PROTEIN-RELATED"/>
    <property type="match status" value="1"/>
</dbReference>
<feature type="transmembrane region" description="Helical" evidence="6">
    <location>
        <begin position="294"/>
        <end position="312"/>
    </location>
</feature>
<feature type="transmembrane region" description="Helical" evidence="6">
    <location>
        <begin position="102"/>
        <end position="125"/>
    </location>
</feature>
<dbReference type="GO" id="GO:0022857">
    <property type="term" value="F:transmembrane transporter activity"/>
    <property type="evidence" value="ECO:0007669"/>
    <property type="project" value="InterPro"/>
</dbReference>
<feature type="transmembrane region" description="Helical" evidence="6">
    <location>
        <begin position="264"/>
        <end position="282"/>
    </location>
</feature>
<feature type="transmembrane region" description="Helical" evidence="6">
    <location>
        <begin position="77"/>
        <end position="96"/>
    </location>
</feature>
<keyword evidence="2" id="KW-0813">Transport</keyword>
<feature type="transmembrane region" description="Helical" evidence="6">
    <location>
        <begin position="137"/>
        <end position="158"/>
    </location>
</feature>
<protein>
    <submittedName>
        <fullName evidence="8">MFS transporter</fullName>
    </submittedName>
</protein>
<dbReference type="OrthoDB" id="65739at2"/>
<organism evidence="8 9">
    <name type="scientific">Thermanaerosceptrum fracticalcis</name>
    <dbReference type="NCBI Taxonomy" id="1712410"/>
    <lineage>
        <taxon>Bacteria</taxon>
        <taxon>Bacillati</taxon>
        <taxon>Bacillota</taxon>
        <taxon>Clostridia</taxon>
        <taxon>Eubacteriales</taxon>
        <taxon>Peptococcaceae</taxon>
        <taxon>Thermanaerosceptrum</taxon>
    </lineage>
</organism>
<dbReference type="CDD" id="cd17355">
    <property type="entry name" value="MFS_YcxA_like"/>
    <property type="match status" value="1"/>
</dbReference>
<feature type="transmembrane region" description="Helical" evidence="6">
    <location>
        <begin position="228"/>
        <end position="252"/>
    </location>
</feature>
<reference evidence="8 9" key="1">
    <citation type="journal article" date="2019" name="Front. Microbiol.">
        <title>Thermoanaerosceptrum fracticalcis gen. nov. sp. nov., a Novel Fumarate-Fermenting Microorganism From a Deep Fractured Carbonate Aquifer of the US Great Basin.</title>
        <authorList>
            <person name="Hamilton-Brehm S.D."/>
            <person name="Stewart L.E."/>
            <person name="Zavarin M."/>
            <person name="Caldwell M."/>
            <person name="Lawson P.A."/>
            <person name="Onstott T.C."/>
            <person name="Grzymski J."/>
            <person name="Neveux I."/>
            <person name="Lollar B.S."/>
            <person name="Russell C.E."/>
            <person name="Moser D.P."/>
        </authorList>
    </citation>
    <scope>NUCLEOTIDE SEQUENCE [LARGE SCALE GENOMIC DNA]</scope>
    <source>
        <strain evidence="8 9">DRI-13</strain>
    </source>
</reference>
<feature type="domain" description="Major facilitator superfamily (MFS) profile" evidence="7">
    <location>
        <begin position="16"/>
        <end position="406"/>
    </location>
</feature>
<comment type="subcellular location">
    <subcellularLocation>
        <location evidence="1">Cell membrane</location>
        <topology evidence="1">Multi-pass membrane protein</topology>
    </subcellularLocation>
</comment>
<dbReference type="RefSeq" id="WP_034422630.1">
    <property type="nucleotide sequence ID" value="NZ_CP045798.1"/>
</dbReference>
<sequence>MHTFVKKSGIHWGWWIVLVSFIANFMIFGARHAFGVFVLPISEELGWSRGQISSVFTVMMIVHGLGSIPFGRWTDKYSPHLTMSIAALIGFAGYALASAAQYLWQIFLTYGLFFGIGQAGIYVPSATTVRRWFDKKVGLAMGLTVAAIGAGGFFLAPFTKVLIEQAGWRYAFLITGLLGLITVVPTSFLVMRSDPAAAGLQPYGYNGEAKNEKENGITHYRDVFRQPCYWLISLSFGLAVTGVYTVSTHIVALARHIGFSDATGTMALGLIAVSSFLGRIVMGFCSDYIGCSRALRIALSTEVLAGVILFFVNTPLELMIFSVIIGFGYGSFVPLFPALIGEMFGNKDLSFIFGIANSFTGVGAGLGTLAAGVIFDVFHSYFYALVMILACFAASLILAFTVKGEY</sequence>
<dbReference type="InterPro" id="IPR036259">
    <property type="entry name" value="MFS_trans_sf"/>
</dbReference>
<gene>
    <name evidence="8" type="ORF">BR63_13120</name>
</gene>
<feature type="transmembrane region" description="Helical" evidence="6">
    <location>
        <begin position="50"/>
        <end position="70"/>
    </location>
</feature>
<keyword evidence="5 6" id="KW-0472">Membrane</keyword>
<feature type="transmembrane region" description="Helical" evidence="6">
    <location>
        <begin position="170"/>
        <end position="191"/>
    </location>
</feature>
<feature type="transmembrane region" description="Helical" evidence="6">
    <location>
        <begin position="12"/>
        <end position="30"/>
    </location>
</feature>
<evidence type="ECO:0000259" key="7">
    <source>
        <dbReference type="PROSITE" id="PS50850"/>
    </source>
</evidence>
<feature type="transmembrane region" description="Helical" evidence="6">
    <location>
        <begin position="351"/>
        <end position="375"/>
    </location>
</feature>
<keyword evidence="9" id="KW-1185">Reference proteome</keyword>
<dbReference type="PANTHER" id="PTHR11360">
    <property type="entry name" value="MONOCARBOXYLATE TRANSPORTER"/>
    <property type="match status" value="1"/>
</dbReference>